<feature type="coiled-coil region" evidence="1">
    <location>
        <begin position="182"/>
        <end position="220"/>
    </location>
</feature>
<organism evidence="2">
    <name type="scientific">viral metagenome</name>
    <dbReference type="NCBI Taxonomy" id="1070528"/>
    <lineage>
        <taxon>unclassified sequences</taxon>
        <taxon>metagenomes</taxon>
        <taxon>organismal metagenomes</taxon>
    </lineage>
</organism>
<keyword evidence="1" id="KW-0175">Coiled coil</keyword>
<evidence type="ECO:0000256" key="1">
    <source>
        <dbReference type="SAM" id="Coils"/>
    </source>
</evidence>
<dbReference type="EMBL" id="MN738902">
    <property type="protein sequence ID" value="QHT30523.1"/>
    <property type="molecule type" value="Genomic_DNA"/>
</dbReference>
<protein>
    <submittedName>
        <fullName evidence="2">Uncharacterized protein</fullName>
    </submittedName>
</protein>
<evidence type="ECO:0000313" key="2">
    <source>
        <dbReference type="EMBL" id="QHT30523.1"/>
    </source>
</evidence>
<reference evidence="2" key="1">
    <citation type="journal article" date="2020" name="Nature">
        <title>Giant virus diversity and host interactions through global metagenomics.</title>
        <authorList>
            <person name="Schulz F."/>
            <person name="Roux S."/>
            <person name="Paez-Espino D."/>
            <person name="Jungbluth S."/>
            <person name="Walsh D.A."/>
            <person name="Denef V.J."/>
            <person name="McMahon K.D."/>
            <person name="Konstantinidis K.T."/>
            <person name="Eloe-Fadrosh E.A."/>
            <person name="Kyrpides N.C."/>
            <person name="Woyke T."/>
        </authorList>
    </citation>
    <scope>NUCLEOTIDE SEQUENCE</scope>
    <source>
        <strain evidence="2">GVMAG-M-3300009151-35</strain>
    </source>
</reference>
<sequence>MKHSLKNPQKKSSCYVSYIEKPIKIGLNEIKINKFFNNGYKIECHLPLKINDQSISIIEELDNISLETLRTNHELFRDVDILDFNNIDNIYNYSYLSDISSITLTLNNKTECYFNGIDKDFVDVIEILKDVKRLKDYNINVEISFLGLFIYENMIINKWIVKTLNIEELMEDFSDWNKIDIETDWENEINNYENDINDKIQLYNKSLANAKILLEEIKNETNFNIWDKKILKLKKQIIKI</sequence>
<proteinExistence type="predicted"/>
<dbReference type="AlphaFoldDB" id="A0A6C0EPU1"/>
<name>A0A6C0EPU1_9ZZZZ</name>
<accession>A0A6C0EPU1</accession>